<proteinExistence type="predicted"/>
<dbReference type="InterPro" id="IPR038765">
    <property type="entry name" value="Papain-like_cys_pep_sf"/>
</dbReference>
<dbReference type="Pfam" id="PF11992">
    <property type="entry name" value="TgpA_N"/>
    <property type="match status" value="1"/>
</dbReference>
<dbReference type="PANTHER" id="PTHR42736:SF1">
    <property type="entry name" value="PROTEIN-GLUTAMINE GAMMA-GLUTAMYLTRANSFERASE"/>
    <property type="match status" value="1"/>
</dbReference>
<feature type="domain" description="Protein-glutamine gamma-glutamyltransferase TgpA N-terminal" evidence="4">
    <location>
        <begin position="29"/>
        <end position="431"/>
    </location>
</feature>
<gene>
    <name evidence="5" type="ORF">WDU96_13210</name>
</gene>
<feature type="transmembrane region" description="Helical" evidence="2">
    <location>
        <begin position="189"/>
        <end position="213"/>
    </location>
</feature>
<feature type="transmembrane region" description="Helical" evidence="2">
    <location>
        <begin position="132"/>
        <end position="150"/>
    </location>
</feature>
<feature type="transmembrane region" description="Helical" evidence="2">
    <location>
        <begin position="72"/>
        <end position="95"/>
    </location>
</feature>
<sequence length="835" mass="88321">MKALRDDAAPRTPWVTPRVVAGSLFALATVLISAVAAWPIYRSTQFVLLVAVALAAATLIAAVSWRQQWRGWLVTAVLVAALLVLGVTLAVPAQLGAPSGWGESLAEVVAGFFFAWKDLVTVELPVGSYRNLLVPALVLFLVGTCVLLRLSWRPDRLAYLAVPLAIAMASFGLFFGRTSVSMPLQLGPVVLYAPVETASGAGILVVCLAWLAWRTSDERVRALQRAADSSGIRTPRRFSQADRRRASLGAGMVAVAVLIGIVVVPLSTHDADRQVLRSSVGPDIDLAQAASPLSEYRALFADERATDIIFTVTSDGALPARVRIATLDAYDGEVYRSGGAQQSAEAAQFVRLPSTIDAGEGAPVEAEITIGALGGIWMPTLSGLEAVEFAGARSADLADSFYYSVDAAAGVQTAGGGLSAGDTYTVRAVEKPTPSLAEIEAAGAVDDGAAVPENLTRWVEEHAQGTEGAALQSLIALLRERGYLSHGLGLADEQEPAWASELVDYTVQPSASGHSLARIDTLFERLLERENDPRAQQTGNYVAAIGDDEQFAVAAALIARELGFSSRVVMGVRIGDAPAGLAACDNGSCEAQDVSVWTEVAAADGEWVPIDVTPQHANTPSLDVTELRDPENVTEVRPDAAEPVLPPDPVQQDAALPDDDGDSNAVDLAWLWAALRVVAIVLLVLLIVLGPFLVVVAAKAVRRRTRRRAATPADRVAGAWEEYVDAAVDARFEAPARLTRRELAVAFGAPEAVCIADAADRAVFSGTAVTDSDVEAVWSQVARQSAALRADLSAVRRLAASVSLRSFIRRLDPNRGARSPNVQKGRRASPARSTL</sequence>
<keyword evidence="2" id="KW-1133">Transmembrane helix</keyword>
<accession>A0ABU8LWD1</accession>
<dbReference type="SUPFAM" id="SSF54001">
    <property type="entry name" value="Cysteine proteinases"/>
    <property type="match status" value="1"/>
</dbReference>
<dbReference type="RefSeq" id="WP_337338998.1">
    <property type="nucleotide sequence ID" value="NZ_JBBDGL010000005.1"/>
</dbReference>
<dbReference type="InterPro" id="IPR002931">
    <property type="entry name" value="Transglutaminase-like"/>
</dbReference>
<dbReference type="Proteomes" id="UP001368654">
    <property type="component" value="Unassembled WGS sequence"/>
</dbReference>
<evidence type="ECO:0000313" key="5">
    <source>
        <dbReference type="EMBL" id="MEJ1156562.1"/>
    </source>
</evidence>
<keyword evidence="2" id="KW-0472">Membrane</keyword>
<dbReference type="Pfam" id="PF01841">
    <property type="entry name" value="Transglut_core"/>
    <property type="match status" value="1"/>
</dbReference>
<feature type="domain" description="Transglutaminase-like" evidence="3">
    <location>
        <begin position="543"/>
        <end position="611"/>
    </location>
</feature>
<keyword evidence="2" id="KW-0812">Transmembrane</keyword>
<evidence type="ECO:0000256" key="1">
    <source>
        <dbReference type="SAM" id="MobiDB-lite"/>
    </source>
</evidence>
<feature type="compositionally biased region" description="Basic and acidic residues" evidence="1">
    <location>
        <begin position="625"/>
        <end position="640"/>
    </location>
</feature>
<dbReference type="InterPro" id="IPR021878">
    <property type="entry name" value="TgpA_N"/>
</dbReference>
<evidence type="ECO:0000313" key="6">
    <source>
        <dbReference type="Proteomes" id="UP001368654"/>
    </source>
</evidence>
<comment type="caution">
    <text evidence="5">The sequence shown here is derived from an EMBL/GenBank/DDBJ whole genome shotgun (WGS) entry which is preliminary data.</text>
</comment>
<keyword evidence="6" id="KW-1185">Reference proteome</keyword>
<feature type="region of interest" description="Disordered" evidence="1">
    <location>
        <begin position="815"/>
        <end position="835"/>
    </location>
</feature>
<feature type="transmembrane region" description="Helical" evidence="2">
    <location>
        <begin position="670"/>
        <end position="698"/>
    </location>
</feature>
<feature type="transmembrane region" description="Helical" evidence="2">
    <location>
        <begin position="46"/>
        <end position="65"/>
    </location>
</feature>
<evidence type="ECO:0000256" key="2">
    <source>
        <dbReference type="SAM" id="Phobius"/>
    </source>
</evidence>
<name>A0ABU8LWD1_9MICO</name>
<dbReference type="EMBL" id="JBBDGL010000005">
    <property type="protein sequence ID" value="MEJ1156562.1"/>
    <property type="molecule type" value="Genomic_DNA"/>
</dbReference>
<protein>
    <submittedName>
        <fullName evidence="5">TransglutaminaseTgpA domain-containing protein</fullName>
    </submittedName>
</protein>
<dbReference type="InterPro" id="IPR052901">
    <property type="entry name" value="Bact_TGase-like"/>
</dbReference>
<reference evidence="5 6" key="1">
    <citation type="submission" date="2024-02" db="EMBL/GenBank/DDBJ databases">
        <authorList>
            <person name="Saticioglu I.B."/>
        </authorList>
    </citation>
    <scope>NUCLEOTIDE SEQUENCE [LARGE SCALE GENOMIC DNA]</scope>
    <source>
        <strain evidence="5 6">Mu-86</strain>
    </source>
</reference>
<organism evidence="5 6">
    <name type="scientific">Microbacterium marmarense</name>
    <dbReference type="NCBI Taxonomy" id="3122051"/>
    <lineage>
        <taxon>Bacteria</taxon>
        <taxon>Bacillati</taxon>
        <taxon>Actinomycetota</taxon>
        <taxon>Actinomycetes</taxon>
        <taxon>Micrococcales</taxon>
        <taxon>Microbacteriaceae</taxon>
        <taxon>Microbacterium</taxon>
    </lineage>
</organism>
<evidence type="ECO:0000259" key="3">
    <source>
        <dbReference type="Pfam" id="PF01841"/>
    </source>
</evidence>
<evidence type="ECO:0000259" key="4">
    <source>
        <dbReference type="Pfam" id="PF11992"/>
    </source>
</evidence>
<feature type="transmembrane region" description="Helical" evidence="2">
    <location>
        <begin position="20"/>
        <end position="40"/>
    </location>
</feature>
<dbReference type="PANTHER" id="PTHR42736">
    <property type="entry name" value="PROTEIN-GLUTAMINE GAMMA-GLUTAMYLTRANSFERASE"/>
    <property type="match status" value="1"/>
</dbReference>
<feature type="transmembrane region" description="Helical" evidence="2">
    <location>
        <begin position="157"/>
        <end position="177"/>
    </location>
</feature>
<feature type="transmembrane region" description="Helical" evidence="2">
    <location>
        <begin position="246"/>
        <end position="266"/>
    </location>
</feature>
<feature type="region of interest" description="Disordered" evidence="1">
    <location>
        <begin position="612"/>
        <end position="659"/>
    </location>
</feature>